<accession>A0A1V0N246</accession>
<dbReference type="KEGG" id="fai:FAD_0236"/>
<keyword evidence="1" id="KW-0472">Membrane</keyword>
<dbReference type="Proteomes" id="UP000192050">
    <property type="component" value="Chromosome"/>
</dbReference>
<keyword evidence="1" id="KW-0812">Transmembrane</keyword>
<keyword evidence="3" id="KW-1185">Reference proteome</keyword>
<evidence type="ECO:0000256" key="1">
    <source>
        <dbReference type="SAM" id="Phobius"/>
    </source>
</evidence>
<protein>
    <submittedName>
        <fullName evidence="2">Membrane protein</fullName>
    </submittedName>
</protein>
<sequence length="281" mass="30243">MRYKLLILFLAVFALIALSGTAASGSNTHGNSPETSSSSFSPGISVPTYVYENETFYLNVTEFTSGYHNYSLSAYLGAENDTGLSPLFYYGHSKTGNFSIPVTAPSEIENIHGFINATAVNSTGSTVSSVSSISLINVSAPVIFNSTIKNTDPVPITNITVTYTISHGTSSVVAGISHINEIKSNSTYKDNITVPASLVYKGKDTLTVTTNNPVITIAGKSTTTFYYGQSPNYDWVYYIAAVAVAFSVFLIVASGRRNTVKVPKWKRSKSSRKSKKLEKAK</sequence>
<feature type="transmembrane region" description="Helical" evidence="1">
    <location>
        <begin position="235"/>
        <end position="255"/>
    </location>
</feature>
<dbReference type="AlphaFoldDB" id="A0A1V0N246"/>
<dbReference type="OrthoDB" id="56286at2157"/>
<keyword evidence="1" id="KW-1133">Transmembrane helix</keyword>
<organism evidence="2 3">
    <name type="scientific">Ferroplasma acidiphilum</name>
    <dbReference type="NCBI Taxonomy" id="74969"/>
    <lineage>
        <taxon>Archaea</taxon>
        <taxon>Methanobacteriati</taxon>
        <taxon>Thermoplasmatota</taxon>
        <taxon>Thermoplasmata</taxon>
        <taxon>Thermoplasmatales</taxon>
        <taxon>Ferroplasmaceae</taxon>
        <taxon>Ferroplasma</taxon>
    </lineage>
</organism>
<name>A0A1V0N246_9ARCH</name>
<evidence type="ECO:0000313" key="2">
    <source>
        <dbReference type="EMBL" id="ARD84161.1"/>
    </source>
</evidence>
<gene>
    <name evidence="2" type="ORF">FAD_0236</name>
</gene>
<dbReference type="GeneID" id="16025389"/>
<dbReference type="RefSeq" id="WP_009887244.1">
    <property type="nucleotide sequence ID" value="NZ_CP015363.1"/>
</dbReference>
<evidence type="ECO:0000313" key="3">
    <source>
        <dbReference type="Proteomes" id="UP000192050"/>
    </source>
</evidence>
<dbReference type="EMBL" id="CP015363">
    <property type="protein sequence ID" value="ARD84161.1"/>
    <property type="molecule type" value="Genomic_DNA"/>
</dbReference>
<dbReference type="STRING" id="74969.FAD_0236"/>
<reference evidence="2 3" key="1">
    <citation type="submission" date="2011-10" db="EMBL/GenBank/DDBJ databases">
        <title>Metabolic and evolutionary patterns in the extreme acidophile Ferroplasma acidiphilum.</title>
        <authorList>
            <person name="Golyshina O.V."/>
            <person name="Kozyavkin S.A."/>
            <person name="Tatusov R.L."/>
            <person name="Slesarev A.I."/>
            <person name="Golyshin P.N."/>
        </authorList>
    </citation>
    <scope>NUCLEOTIDE SEQUENCE [LARGE SCALE GENOMIC DNA]</scope>
    <source>
        <strain evidence="3">Y</strain>
    </source>
</reference>
<proteinExistence type="predicted"/>